<evidence type="ECO:0000256" key="1">
    <source>
        <dbReference type="SAM" id="MobiDB-lite"/>
    </source>
</evidence>
<feature type="region of interest" description="Disordered" evidence="1">
    <location>
        <begin position="204"/>
        <end position="227"/>
    </location>
</feature>
<feature type="domain" description="CxC1-like cysteine cluster associated with KDZ transposases" evidence="2">
    <location>
        <begin position="74"/>
        <end position="164"/>
    </location>
</feature>
<dbReference type="OMA" id="PSARNCE"/>
<dbReference type="PANTHER" id="PTHR33096:SF1">
    <property type="entry name" value="CXC1-LIKE CYSTEINE CLUSTER ASSOCIATED WITH KDZ TRANSPOSASES DOMAIN-CONTAINING PROTEIN"/>
    <property type="match status" value="1"/>
</dbReference>
<dbReference type="GeneID" id="19204334"/>
<sequence>MDAIPPELTAVPPSDPVFDDCEPAPTSPRARVYLSTSDKRQNAWRRWSHDVIPSLIWPYLEYMSRSQSLQSDATLDVKSIRCNCERMRITVVCLKFHKLEEITLDTCKCLTAPYQLMCAGMFPNAPVKPSLAVDLRVLNLVNHMFWRLTPNTTAWCEALEDFFNDMGYRFASKEPLRRRFAVAAHWFSILRLSADDHLKNYLRTPSLPAKSPSGEDEDVSGGEDSPHASTYLQDRCALCFPASLTPSALSRSSPDVIVCLDACFTQKRANNPKQAGIEDPPNPAASFFMPDDEVKEMENWVNEKRQPHKRGRPEADARERNNEDAVEQGMKVPVSSLDACGGSFKAADEKREKASTRFFADTGLMALVCRHDRVLWFCNMTSSGERQHYALALINKLFLHLSDQMTVGILYDIACQLERSTRKWNLIPDDILARMVFGISVFHAFGHQWPCQVVYHPRKRTGFGFSDGEGCERLWSALRFLISILRVSGFHRRRFVLDNQVRFLDNKHTHGYGLWLRNKWWACQERKNKAKAAWSACGASEDTLREEWAAQSSAQTKPLPRQSRSRVEAEILRALELENTIKKRAAEVLDLEQQLRRTGNVDVVNIEGSLTTHIEGSVKKGEPSLRRLVDRYNQRCLDIRNLIANRKAPRGAVEPTLLTPQQVFTMDVDDAIWQNSGLDDESINPPAWLSDEKVRAGIRALLEYDRAAEEEERLVLERSRLQEWVERQWQSLRVDDSNDASILYFIRLRRHKISALYAEWEPLVREIPCARPDRWWGLGAEEAAAALARKAVARFADGGHFEPPHKTEHSLVNEMTQAGDEEEHGDVYIKDDGADDDDSGGDNNSGAEEDEYQDDLLFSSDAEELLDLEYGSDTSVGDHDVFNDNADMYPSSP</sequence>
<dbReference type="Pfam" id="PF18758">
    <property type="entry name" value="KDZ"/>
    <property type="match status" value="1"/>
</dbReference>
<accession>R7SCM1</accession>
<dbReference type="InterPro" id="IPR041320">
    <property type="entry name" value="CxC1"/>
</dbReference>
<dbReference type="KEGG" id="cput:CONPUDRAFT_160580"/>
<evidence type="ECO:0000313" key="4">
    <source>
        <dbReference type="Proteomes" id="UP000053558"/>
    </source>
</evidence>
<dbReference type="InterPro" id="IPR040521">
    <property type="entry name" value="KDZ"/>
</dbReference>
<feature type="region of interest" description="Disordered" evidence="1">
    <location>
        <begin position="827"/>
        <end position="893"/>
    </location>
</feature>
<organism evidence="3 4">
    <name type="scientific">Coniophora puteana (strain RWD-64-598)</name>
    <name type="common">Brown rot fungus</name>
    <dbReference type="NCBI Taxonomy" id="741705"/>
    <lineage>
        <taxon>Eukaryota</taxon>
        <taxon>Fungi</taxon>
        <taxon>Dikarya</taxon>
        <taxon>Basidiomycota</taxon>
        <taxon>Agaricomycotina</taxon>
        <taxon>Agaricomycetes</taxon>
        <taxon>Agaricomycetidae</taxon>
        <taxon>Boletales</taxon>
        <taxon>Coniophorineae</taxon>
        <taxon>Coniophoraceae</taxon>
        <taxon>Coniophora</taxon>
    </lineage>
</organism>
<dbReference type="EMBL" id="JH711603">
    <property type="protein sequence ID" value="EIW73908.1"/>
    <property type="molecule type" value="Genomic_DNA"/>
</dbReference>
<dbReference type="Pfam" id="PF18802">
    <property type="entry name" value="CxC1"/>
    <property type="match status" value="1"/>
</dbReference>
<dbReference type="Proteomes" id="UP000053558">
    <property type="component" value="Unassembled WGS sequence"/>
</dbReference>
<gene>
    <name evidence="3" type="ORF">CONPUDRAFT_160580</name>
</gene>
<reference evidence="4" key="1">
    <citation type="journal article" date="2012" name="Science">
        <title>The Paleozoic origin of enzymatic lignin decomposition reconstructed from 31 fungal genomes.</title>
        <authorList>
            <person name="Floudas D."/>
            <person name="Binder M."/>
            <person name="Riley R."/>
            <person name="Barry K."/>
            <person name="Blanchette R.A."/>
            <person name="Henrissat B."/>
            <person name="Martinez A.T."/>
            <person name="Otillar R."/>
            <person name="Spatafora J.W."/>
            <person name="Yadav J.S."/>
            <person name="Aerts A."/>
            <person name="Benoit I."/>
            <person name="Boyd A."/>
            <person name="Carlson A."/>
            <person name="Copeland A."/>
            <person name="Coutinho P.M."/>
            <person name="de Vries R.P."/>
            <person name="Ferreira P."/>
            <person name="Findley K."/>
            <person name="Foster B."/>
            <person name="Gaskell J."/>
            <person name="Glotzer D."/>
            <person name="Gorecki P."/>
            <person name="Heitman J."/>
            <person name="Hesse C."/>
            <person name="Hori C."/>
            <person name="Igarashi K."/>
            <person name="Jurgens J.A."/>
            <person name="Kallen N."/>
            <person name="Kersten P."/>
            <person name="Kohler A."/>
            <person name="Kuees U."/>
            <person name="Kumar T.K.A."/>
            <person name="Kuo A."/>
            <person name="LaButti K."/>
            <person name="Larrondo L.F."/>
            <person name="Lindquist E."/>
            <person name="Ling A."/>
            <person name="Lombard V."/>
            <person name="Lucas S."/>
            <person name="Lundell T."/>
            <person name="Martin R."/>
            <person name="McLaughlin D.J."/>
            <person name="Morgenstern I."/>
            <person name="Morin E."/>
            <person name="Murat C."/>
            <person name="Nagy L.G."/>
            <person name="Nolan M."/>
            <person name="Ohm R.A."/>
            <person name="Patyshakuliyeva A."/>
            <person name="Rokas A."/>
            <person name="Ruiz-Duenas F.J."/>
            <person name="Sabat G."/>
            <person name="Salamov A."/>
            <person name="Samejima M."/>
            <person name="Schmutz J."/>
            <person name="Slot J.C."/>
            <person name="St John F."/>
            <person name="Stenlid J."/>
            <person name="Sun H."/>
            <person name="Sun S."/>
            <person name="Syed K."/>
            <person name="Tsang A."/>
            <person name="Wiebenga A."/>
            <person name="Young D."/>
            <person name="Pisabarro A."/>
            <person name="Eastwood D.C."/>
            <person name="Martin F."/>
            <person name="Cullen D."/>
            <person name="Grigoriev I.V."/>
            <person name="Hibbett D.S."/>
        </authorList>
    </citation>
    <scope>NUCLEOTIDE SEQUENCE [LARGE SCALE GENOMIC DNA]</scope>
    <source>
        <strain evidence="4">RWD-64-598 SS2</strain>
    </source>
</reference>
<evidence type="ECO:0000313" key="3">
    <source>
        <dbReference type="EMBL" id="EIW73908.1"/>
    </source>
</evidence>
<evidence type="ECO:0000259" key="2">
    <source>
        <dbReference type="Pfam" id="PF18802"/>
    </source>
</evidence>
<dbReference type="AlphaFoldDB" id="R7SCM1"/>
<dbReference type="eggNOG" id="ENOG502SVXS">
    <property type="taxonomic scope" value="Eukaryota"/>
</dbReference>
<protein>
    <recommendedName>
        <fullName evidence="2">CxC1-like cysteine cluster associated with KDZ transposases domain-containing protein</fullName>
    </recommendedName>
</protein>
<name>R7SCM1_CONPW</name>
<feature type="region of interest" description="Disordered" evidence="1">
    <location>
        <begin position="303"/>
        <end position="327"/>
    </location>
</feature>
<proteinExistence type="predicted"/>
<keyword evidence="4" id="KW-1185">Reference proteome</keyword>
<dbReference type="RefSeq" id="XP_007775912.1">
    <property type="nucleotide sequence ID" value="XM_007777722.1"/>
</dbReference>
<dbReference type="OrthoDB" id="3237105at2759"/>
<feature type="compositionally biased region" description="Basic and acidic residues" evidence="1">
    <location>
        <begin position="312"/>
        <end position="323"/>
    </location>
</feature>
<dbReference type="PANTHER" id="PTHR33096">
    <property type="entry name" value="CXC2 DOMAIN-CONTAINING PROTEIN"/>
    <property type="match status" value="1"/>
</dbReference>